<dbReference type="OrthoDB" id="3785169at2759"/>
<keyword evidence="2" id="KW-1185">Reference proteome</keyword>
<accession>A0A6A6WQM6</accession>
<sequence length="184" mass="20758">MQRHIDVYYTTRPKDLDGQDRWMVRGLTVFLYMVILNCPLNPSYGDLGKGQPCFDETAFEIAILRNKMPGGLNEAAGTMHLRIDSAMTEEPGSLEQANQLEDGAPEAAPLSPIQLWYALQVACTERSKTQSIVEGLLGLVEPEMDARKFLIRMGDPAQMVPMEEKEILRHKLRTVLFPEYDTLS</sequence>
<dbReference type="Proteomes" id="UP000799757">
    <property type="component" value="Unassembled WGS sequence"/>
</dbReference>
<reference evidence="1" key="1">
    <citation type="journal article" date="2020" name="Stud. Mycol.">
        <title>101 Dothideomycetes genomes: a test case for predicting lifestyles and emergence of pathogens.</title>
        <authorList>
            <person name="Haridas S."/>
            <person name="Albert R."/>
            <person name="Binder M."/>
            <person name="Bloem J."/>
            <person name="Labutti K."/>
            <person name="Salamov A."/>
            <person name="Andreopoulos B."/>
            <person name="Baker S."/>
            <person name="Barry K."/>
            <person name="Bills G."/>
            <person name="Bluhm B."/>
            <person name="Cannon C."/>
            <person name="Castanera R."/>
            <person name="Culley D."/>
            <person name="Daum C."/>
            <person name="Ezra D."/>
            <person name="Gonzalez J."/>
            <person name="Henrissat B."/>
            <person name="Kuo A."/>
            <person name="Liang C."/>
            <person name="Lipzen A."/>
            <person name="Lutzoni F."/>
            <person name="Magnuson J."/>
            <person name="Mondo S."/>
            <person name="Nolan M."/>
            <person name="Ohm R."/>
            <person name="Pangilinan J."/>
            <person name="Park H.-J."/>
            <person name="Ramirez L."/>
            <person name="Alfaro M."/>
            <person name="Sun H."/>
            <person name="Tritt A."/>
            <person name="Yoshinaga Y."/>
            <person name="Zwiers L.-H."/>
            <person name="Turgeon B."/>
            <person name="Goodwin S."/>
            <person name="Spatafora J."/>
            <person name="Crous P."/>
            <person name="Grigoriev I."/>
        </authorList>
    </citation>
    <scope>NUCLEOTIDE SEQUENCE</scope>
    <source>
        <strain evidence="1">CBS 109.77</strain>
    </source>
</reference>
<evidence type="ECO:0000313" key="2">
    <source>
        <dbReference type="Proteomes" id="UP000799757"/>
    </source>
</evidence>
<name>A0A6A6WQM6_9PLEO</name>
<organism evidence="1 2">
    <name type="scientific">Melanomma pulvis-pyrius CBS 109.77</name>
    <dbReference type="NCBI Taxonomy" id="1314802"/>
    <lineage>
        <taxon>Eukaryota</taxon>
        <taxon>Fungi</taxon>
        <taxon>Dikarya</taxon>
        <taxon>Ascomycota</taxon>
        <taxon>Pezizomycotina</taxon>
        <taxon>Dothideomycetes</taxon>
        <taxon>Pleosporomycetidae</taxon>
        <taxon>Pleosporales</taxon>
        <taxon>Melanommataceae</taxon>
        <taxon>Melanomma</taxon>
    </lineage>
</organism>
<proteinExistence type="predicted"/>
<evidence type="ECO:0000313" key="1">
    <source>
        <dbReference type="EMBL" id="KAF2786234.1"/>
    </source>
</evidence>
<gene>
    <name evidence="1" type="ORF">K505DRAFT_318765</name>
</gene>
<dbReference type="AlphaFoldDB" id="A0A6A6WQM6"/>
<dbReference type="EMBL" id="MU002511">
    <property type="protein sequence ID" value="KAF2786234.1"/>
    <property type="molecule type" value="Genomic_DNA"/>
</dbReference>
<protein>
    <submittedName>
        <fullName evidence="1">Uncharacterized protein</fullName>
    </submittedName>
</protein>